<organism evidence="4 5">
    <name type="scientific">Holothuria leucospilota</name>
    <name type="common">Black long sea cucumber</name>
    <name type="synonym">Mertensiothuria leucospilota</name>
    <dbReference type="NCBI Taxonomy" id="206669"/>
    <lineage>
        <taxon>Eukaryota</taxon>
        <taxon>Metazoa</taxon>
        <taxon>Echinodermata</taxon>
        <taxon>Eleutherozoa</taxon>
        <taxon>Echinozoa</taxon>
        <taxon>Holothuroidea</taxon>
        <taxon>Aspidochirotacea</taxon>
        <taxon>Aspidochirotida</taxon>
        <taxon>Holothuriidae</taxon>
        <taxon>Holothuria</taxon>
    </lineage>
</organism>
<feature type="region of interest" description="Disordered" evidence="2">
    <location>
        <begin position="279"/>
        <end position="339"/>
    </location>
</feature>
<evidence type="ECO:0000259" key="3">
    <source>
        <dbReference type="Pfam" id="PF24237"/>
    </source>
</evidence>
<accession>A0A9Q1HB35</accession>
<feature type="region of interest" description="Disordered" evidence="2">
    <location>
        <begin position="131"/>
        <end position="197"/>
    </location>
</feature>
<gene>
    <name evidence="4" type="ORF">HOLleu_09508</name>
</gene>
<dbReference type="Pfam" id="PF24237">
    <property type="entry name" value="INO80E"/>
    <property type="match status" value="1"/>
</dbReference>
<evidence type="ECO:0000313" key="5">
    <source>
        <dbReference type="Proteomes" id="UP001152320"/>
    </source>
</evidence>
<dbReference type="EMBL" id="JAIZAY010000004">
    <property type="protein sequence ID" value="KAJ8042687.1"/>
    <property type="molecule type" value="Genomic_DNA"/>
</dbReference>
<dbReference type="InterPro" id="IPR056515">
    <property type="entry name" value="INO80E_N"/>
</dbReference>
<dbReference type="GO" id="GO:0031011">
    <property type="term" value="C:Ino80 complex"/>
    <property type="evidence" value="ECO:0007669"/>
    <property type="project" value="InterPro"/>
</dbReference>
<keyword evidence="5" id="KW-1185">Reference proteome</keyword>
<dbReference type="Proteomes" id="UP001152320">
    <property type="component" value="Chromosome 4"/>
</dbReference>
<feature type="domain" description="INO80 complex subunit E N-terminal" evidence="3">
    <location>
        <begin position="74"/>
        <end position="121"/>
    </location>
</feature>
<dbReference type="PANTHER" id="PTHR21812:SF1">
    <property type="entry name" value="INO80 COMPLEX SUBUNIT E"/>
    <property type="match status" value="1"/>
</dbReference>
<sequence>MPGKIYVLGPILFLAHINDIVSSASSNVRLFADDCVCYRVIDDASDCRKLQVDIDNLGLWAKTWGETKTKDEPDYKEKCKTLKRKLRFLVHEQECFQEELRKAQRKLLKVSRDKNFLLDRLLQYEKVVFSGSDSEPTDSSDDEKESKKPVQPIPPEKPKVKRKPKKKPAKKLQADPKLGPGKTVLPMQLQSPPSSLKQHMPQLVEMLNRAAATSVGPVSPDTFAGLPYSPAYAAVPQLPNPGNLAQIYDQLSPSAAASSVLPSLLLNHPQYHRMNMMRNVPGLQETPQRKKVRKDSGKSSSSQSSIPKPSKPDQPSHITQPKEEPTPPNGGSKDNTPAK</sequence>
<evidence type="ECO:0000313" key="4">
    <source>
        <dbReference type="EMBL" id="KAJ8042687.1"/>
    </source>
</evidence>
<dbReference type="AlphaFoldDB" id="A0A9Q1HB35"/>
<feature type="compositionally biased region" description="Basic residues" evidence="2">
    <location>
        <begin position="159"/>
        <end position="170"/>
    </location>
</feature>
<dbReference type="InterPro" id="IPR026678">
    <property type="entry name" value="INO80E"/>
</dbReference>
<proteinExistence type="predicted"/>
<evidence type="ECO:0000256" key="1">
    <source>
        <dbReference type="SAM" id="Coils"/>
    </source>
</evidence>
<dbReference type="GO" id="GO:0006338">
    <property type="term" value="P:chromatin remodeling"/>
    <property type="evidence" value="ECO:0007669"/>
    <property type="project" value="InterPro"/>
</dbReference>
<keyword evidence="1" id="KW-0175">Coiled coil</keyword>
<feature type="compositionally biased region" description="Polar residues" evidence="2">
    <location>
        <begin position="188"/>
        <end position="197"/>
    </location>
</feature>
<reference evidence="4" key="1">
    <citation type="submission" date="2021-10" db="EMBL/GenBank/DDBJ databases">
        <title>Tropical sea cucumber genome reveals ecological adaptation and Cuvierian tubules defense mechanism.</title>
        <authorList>
            <person name="Chen T."/>
        </authorList>
    </citation>
    <scope>NUCLEOTIDE SEQUENCE</scope>
    <source>
        <strain evidence="4">Nanhai2018</strain>
        <tissue evidence="4">Muscle</tissue>
    </source>
</reference>
<comment type="caution">
    <text evidence="4">The sequence shown here is derived from an EMBL/GenBank/DDBJ whole genome shotgun (WGS) entry which is preliminary data.</text>
</comment>
<feature type="coiled-coil region" evidence="1">
    <location>
        <begin position="86"/>
        <end position="113"/>
    </location>
</feature>
<dbReference type="OrthoDB" id="5977486at2759"/>
<dbReference type="PANTHER" id="PTHR21812">
    <property type="entry name" value="INO80 COMPLEX SUBUNIT E"/>
    <property type="match status" value="1"/>
</dbReference>
<evidence type="ECO:0000256" key="2">
    <source>
        <dbReference type="SAM" id="MobiDB-lite"/>
    </source>
</evidence>
<name>A0A9Q1HB35_HOLLE</name>
<feature type="compositionally biased region" description="Low complexity" evidence="2">
    <location>
        <begin position="298"/>
        <end position="316"/>
    </location>
</feature>
<protein>
    <submittedName>
        <fullName evidence="4">INO80 complex subunit E</fullName>
    </submittedName>
</protein>